<feature type="compositionally biased region" description="Polar residues" evidence="1">
    <location>
        <begin position="831"/>
        <end position="842"/>
    </location>
</feature>
<keyword evidence="3" id="KW-1185">Reference proteome</keyword>
<feature type="compositionally biased region" description="Polar residues" evidence="1">
    <location>
        <begin position="272"/>
        <end position="290"/>
    </location>
</feature>
<name>A0AAV5RKV7_STABA</name>
<feature type="compositionally biased region" description="Low complexity" evidence="1">
    <location>
        <begin position="29"/>
        <end position="43"/>
    </location>
</feature>
<dbReference type="AlphaFoldDB" id="A0AAV5RKV7"/>
<feature type="region of interest" description="Disordered" evidence="1">
    <location>
        <begin position="905"/>
        <end position="935"/>
    </location>
</feature>
<sequence length="988" mass="110483">MSSGPSESLGAFLDRKDGNDSPDTSIDQNNLNNDGSNDAASSNTELETSNVSSARNQPGPRASVLRHLENASNLITPSLFTRRPFPVPRAGSEDLFVASTRSIRDPDAFNLDNMDNSSFSSTYSISANIRRPTSPPIHLTVQGSNLTSHLRGNTDDTSRFTVDWTRRSALNETRRKHRRLDEPDTTRERFSDIQRDLDDIQIQREDEGELNLDFDPYEAERSVDRTRSERSEDLKVPGNITAAPDDEDVPSDLEKPTHAPYSIASSMPVPSAINSNSEPTENTRTQTKMHTPSDETDINSESDYGAYKRPKPREPLDIEEPIIMQLPLDEIPAINYTPDSIDIFPEYTRQELEHSESESESESDAGSVLDMIESDSDADSEEITGKEVEYEPDLDEIDPLYGTSGSSDSNDERADALDASESDYNDSDVDETVTVSKSRQDRPKRHRIPTLAFYNGERIEYEVTGKQKLLTAVDVRKVEIPVKRYRKRRPYLRRNPLIPMDSNDVQQKVVNIPVFDADKHEWERKTVARSISMFSFKPFRDSEGNKVPLITKYIMLGHADRSPVRIYLLKIEPGGLLTYEAEQHKACAILVWYGSCTVNLNSHQFELLKGMTCLVPKGNDLYIHNTNKTPETEDDSQTETKSTNSGDIILFVFEVDAMANPALADALTQDTRSVISGAAPFELVNAGEFTIDDTNPEDDTVLRGLNELEMANNPDDSNDFNLQQPVDLNQASVHEVEEESDEERTPPKPVMQSSFPSYHDEDEDDNGPTENNERFVEQFDDQFDAEQEPINPNLNFGSEKAYSVSSFGAGFSKALRSDSDESEQIAEDSNKNLYNNRPSATSPIRKAASNSNSSGFSGSLNAYLNKNETQTDLSRTGLNTQFAHNQTEFIERAVNRIETNIEPNVEASRGISREDKKETETETSREAMGSGVSSEGLAEFLDKHDSTVNLRKESLFTSLDSIRKRYESLRKQQTASNSGSSSSGNNNN</sequence>
<feature type="region of interest" description="Disordered" evidence="1">
    <location>
        <begin position="967"/>
        <end position="988"/>
    </location>
</feature>
<feature type="region of interest" description="Disordered" evidence="1">
    <location>
        <begin position="732"/>
        <end position="772"/>
    </location>
</feature>
<feature type="region of interest" description="Disordered" evidence="1">
    <location>
        <begin position="1"/>
        <end position="60"/>
    </location>
</feature>
<dbReference type="EMBL" id="BTGC01000008">
    <property type="protein sequence ID" value="GMM51622.1"/>
    <property type="molecule type" value="Genomic_DNA"/>
</dbReference>
<feature type="compositionally biased region" description="Polar residues" evidence="1">
    <location>
        <begin position="44"/>
        <end position="56"/>
    </location>
</feature>
<feature type="compositionally biased region" description="Acidic residues" evidence="1">
    <location>
        <begin position="418"/>
        <end position="431"/>
    </location>
</feature>
<feature type="region of interest" description="Disordered" evidence="1">
    <location>
        <begin position="374"/>
        <end position="443"/>
    </location>
</feature>
<dbReference type="InterPro" id="IPR014710">
    <property type="entry name" value="RmlC-like_jellyroll"/>
</dbReference>
<evidence type="ECO:0000313" key="3">
    <source>
        <dbReference type="Proteomes" id="UP001362899"/>
    </source>
</evidence>
<evidence type="ECO:0000313" key="2">
    <source>
        <dbReference type="EMBL" id="GMM51622.1"/>
    </source>
</evidence>
<feature type="compositionally biased region" description="Low complexity" evidence="1">
    <location>
        <begin position="976"/>
        <end position="988"/>
    </location>
</feature>
<comment type="caution">
    <text evidence="2">The sequence shown here is derived from an EMBL/GenBank/DDBJ whole genome shotgun (WGS) entry which is preliminary data.</text>
</comment>
<organism evidence="2 3">
    <name type="scientific">Starmerella bacillaris</name>
    <name type="common">Yeast</name>
    <name type="synonym">Candida zemplinina</name>
    <dbReference type="NCBI Taxonomy" id="1247836"/>
    <lineage>
        <taxon>Eukaryota</taxon>
        <taxon>Fungi</taxon>
        <taxon>Dikarya</taxon>
        <taxon>Ascomycota</taxon>
        <taxon>Saccharomycotina</taxon>
        <taxon>Dipodascomycetes</taxon>
        <taxon>Dipodascales</taxon>
        <taxon>Trichomonascaceae</taxon>
        <taxon>Starmerella</taxon>
    </lineage>
</organism>
<feature type="compositionally biased region" description="Basic and acidic residues" evidence="1">
    <location>
        <begin position="179"/>
        <end position="205"/>
    </location>
</feature>
<feature type="region of interest" description="Disordered" evidence="1">
    <location>
        <begin position="172"/>
        <end position="319"/>
    </location>
</feature>
<dbReference type="Gene3D" id="2.60.120.10">
    <property type="entry name" value="Jelly Rolls"/>
    <property type="match status" value="1"/>
</dbReference>
<evidence type="ECO:0000256" key="1">
    <source>
        <dbReference type="SAM" id="MobiDB-lite"/>
    </source>
</evidence>
<feature type="region of interest" description="Disordered" evidence="1">
    <location>
        <begin position="818"/>
        <end position="855"/>
    </location>
</feature>
<proteinExistence type="predicted"/>
<gene>
    <name evidence="2" type="ORF">DASB73_025850</name>
</gene>
<protein>
    <submittedName>
        <fullName evidence="2">Uncharacterized protein</fullName>
    </submittedName>
</protein>
<reference evidence="2 3" key="1">
    <citation type="journal article" date="2023" name="Elife">
        <title>Identification of key yeast species and microbe-microbe interactions impacting larval growth of Drosophila in the wild.</title>
        <authorList>
            <person name="Mure A."/>
            <person name="Sugiura Y."/>
            <person name="Maeda R."/>
            <person name="Honda K."/>
            <person name="Sakurai N."/>
            <person name="Takahashi Y."/>
            <person name="Watada M."/>
            <person name="Katoh T."/>
            <person name="Gotoh A."/>
            <person name="Gotoh Y."/>
            <person name="Taniguchi I."/>
            <person name="Nakamura K."/>
            <person name="Hayashi T."/>
            <person name="Katayama T."/>
            <person name="Uemura T."/>
            <person name="Hattori Y."/>
        </authorList>
    </citation>
    <scope>NUCLEOTIDE SEQUENCE [LARGE SCALE GENOMIC DNA]</scope>
    <source>
        <strain evidence="2 3">SB-73</strain>
    </source>
</reference>
<feature type="compositionally biased region" description="Acidic residues" evidence="1">
    <location>
        <begin position="206"/>
        <end position="217"/>
    </location>
</feature>
<dbReference type="Proteomes" id="UP001362899">
    <property type="component" value="Unassembled WGS sequence"/>
</dbReference>
<feature type="compositionally biased region" description="Basic and acidic residues" evidence="1">
    <location>
        <begin position="911"/>
        <end position="925"/>
    </location>
</feature>
<accession>A0AAV5RKV7</accession>
<feature type="compositionally biased region" description="Basic and acidic residues" evidence="1">
    <location>
        <begin position="218"/>
        <end position="235"/>
    </location>
</feature>